<evidence type="ECO:0000256" key="1">
    <source>
        <dbReference type="ARBA" id="ARBA00022737"/>
    </source>
</evidence>
<feature type="region of interest" description="Disordered" evidence="4">
    <location>
        <begin position="1239"/>
        <end position="1259"/>
    </location>
</feature>
<proteinExistence type="predicted"/>
<feature type="compositionally biased region" description="Polar residues" evidence="4">
    <location>
        <begin position="1017"/>
        <end position="1033"/>
    </location>
</feature>
<feature type="repeat" description="ANK" evidence="3">
    <location>
        <begin position="126"/>
        <end position="158"/>
    </location>
</feature>
<feature type="region of interest" description="Disordered" evidence="4">
    <location>
        <begin position="736"/>
        <end position="756"/>
    </location>
</feature>
<dbReference type="Proteomes" id="UP000708148">
    <property type="component" value="Unassembled WGS sequence"/>
</dbReference>
<feature type="region of interest" description="Disordered" evidence="4">
    <location>
        <begin position="1282"/>
        <end position="1308"/>
    </location>
</feature>
<gene>
    <name evidence="5" type="ORF">OSTQU699_LOCUS1576</name>
</gene>
<dbReference type="EMBL" id="CAJHUC010000445">
    <property type="protein sequence ID" value="CAD7696215.1"/>
    <property type="molecule type" value="Genomic_DNA"/>
</dbReference>
<dbReference type="OrthoDB" id="426293at2759"/>
<dbReference type="InterPro" id="IPR002110">
    <property type="entry name" value="Ankyrin_rpt"/>
</dbReference>
<keyword evidence="1" id="KW-0677">Repeat</keyword>
<accession>A0A8S1INA4</accession>
<keyword evidence="6" id="KW-1185">Reference proteome</keyword>
<evidence type="ECO:0000256" key="3">
    <source>
        <dbReference type="PROSITE-ProRule" id="PRU00023"/>
    </source>
</evidence>
<evidence type="ECO:0000313" key="6">
    <source>
        <dbReference type="Proteomes" id="UP000708148"/>
    </source>
</evidence>
<name>A0A8S1INA4_9CHLO</name>
<dbReference type="InterPro" id="IPR036770">
    <property type="entry name" value="Ankyrin_rpt-contain_sf"/>
</dbReference>
<dbReference type="PROSITE" id="PS50088">
    <property type="entry name" value="ANK_REPEAT"/>
    <property type="match status" value="7"/>
</dbReference>
<feature type="repeat" description="ANK" evidence="3">
    <location>
        <begin position="228"/>
        <end position="260"/>
    </location>
</feature>
<dbReference type="SUPFAM" id="SSF48403">
    <property type="entry name" value="Ankyrin repeat"/>
    <property type="match status" value="2"/>
</dbReference>
<dbReference type="Pfam" id="PF12796">
    <property type="entry name" value="Ank_2"/>
    <property type="match status" value="4"/>
</dbReference>
<evidence type="ECO:0000313" key="5">
    <source>
        <dbReference type="EMBL" id="CAD7696215.1"/>
    </source>
</evidence>
<organism evidence="5 6">
    <name type="scientific">Ostreobium quekettii</name>
    <dbReference type="NCBI Taxonomy" id="121088"/>
    <lineage>
        <taxon>Eukaryota</taxon>
        <taxon>Viridiplantae</taxon>
        <taxon>Chlorophyta</taxon>
        <taxon>core chlorophytes</taxon>
        <taxon>Ulvophyceae</taxon>
        <taxon>TCBD clade</taxon>
        <taxon>Bryopsidales</taxon>
        <taxon>Ostreobineae</taxon>
        <taxon>Ostreobiaceae</taxon>
        <taxon>Ostreobium</taxon>
    </lineage>
</organism>
<sequence>MLSDVFCKMFLFTPQPASTEPNADVDPQALNLHLAIQAGDVERVQTLLEQRGPDSRYELFGTPAIWRAAFRNESAIVKILIASGMDVNAGNSKGTTALYVAAQNAHVDIVQILIDSGADVNINSVWGSSALMVAASRGHTDVVAILLSAGADFRVQTTALKQSALFLAAANGHPKTVWTLLEGDGNEMIDVADVEGSTPLYAAAYSGQPASVEALLVFKPDLGRLREDGSCPLHAASAGCFHKIVELLVEAGSARGIKNKNGHQPRDLVCLADPDENVKAMAIEETLMPLLIAVRDGNHTEAERLIEAGEDVNGMARNGSTLLQLAVGGGSVRVVDALLNGGADSNVKDATGCGPLHVAVDNSSVGIVVALLEAGADINVVTNDNTSALHVAVRNDDAVMVETLFPFGPNANLQDALGTTPLHTAAAIGNTRIVQLLLDMGADVNLTDAIGQTPLLVAIVNENVDVVALLQNAGKRSTSATGGDGKSKNTTMTSRGAQPSAINAVSRTADSLEQSEGSDSSVATAQWLIPAVLLPVVLVPALLVLFFVRKRHNREEHPESDDVPAKDAGDISDMSDEEWGAPPHLPGYLNEVISMRGGGSTEYWAEKGLPPPFPGREGATNLRDGRVPIAVKARRSVTAAQVKVSPRIMSGHDDSPVVSDYLKFKPSHMSEYGSGYNSGRGDSHQAVVCEIMPAQTSSSADFDEVLQGHQNPICAGAAIEDDDVQPYQAGISFAGSSIQEGPRYGSQQTHSTRSGAGSMSVASWLASEGSEFMGSPSQRGWTVEDRAGEGAIDADDSPPPFPAVEDFFTRLRTAVQSHHTTVAKESTITVGSDIPSPHRHDAAIPEGPQHEELIAGLHSMSVQKDNIVCGSVVSSPGKGTSCAQHPMDAYVSGYASDSSLSSCSEGVTGGSGAHAENCTAHMRSYPVNINVAEDPSEGEPSISSVHSRMIRQWSETSGVSMYSALSHMVRQDSSSSPASEDGIGVQTGEVQEATLPPYPVKSPSRSSGSAGEDPGEGSQNSPSANTAHMTSELQKCEGSSGFLFAVQNPESLLAAGSPPAHAVPLSRGMRASTERVLSEDIVSGQSRNRLSFAAGLEAHQDWPDSPSNQNATHSGSSPGSSMPEGMQGAADDHNVALIPDSSTADLRPAHLRPGVLPRNGLGSAKSFGGEHNLHLPVGCNQLSSLEEPPHLLSSAGSSVVNGSHSELFSTGSGGYDAFRSSLPTAPGVSSLNLLADTKGSLGTQSGDQAHSPTLKRTGEWAAPVDTKAIASAQLAEYNSTLSKSSTSLWHPGDSSTPKRRREGSSPLQQAELSLSSHGADEIELRAIQQAMGYTMDVSNVNSCSSEGPPLLLSNLHGVAPCVSESPLCGPTGHHLGTDYAHAEEPEPEQKFAHLSGLQGGWEAH</sequence>
<feature type="repeat" description="ANK" evidence="3">
    <location>
        <begin position="417"/>
        <end position="449"/>
    </location>
</feature>
<protein>
    <submittedName>
        <fullName evidence="5">Uncharacterized protein</fullName>
    </submittedName>
</protein>
<feature type="repeat" description="ANK" evidence="3">
    <location>
        <begin position="93"/>
        <end position="125"/>
    </location>
</feature>
<evidence type="ECO:0000256" key="2">
    <source>
        <dbReference type="ARBA" id="ARBA00023043"/>
    </source>
</evidence>
<dbReference type="SMART" id="SM00248">
    <property type="entry name" value="ANK"/>
    <property type="match status" value="13"/>
</dbReference>
<feature type="region of interest" description="Disordered" evidence="4">
    <location>
        <begin position="1099"/>
        <end position="1129"/>
    </location>
</feature>
<reference evidence="5" key="1">
    <citation type="submission" date="2020-12" db="EMBL/GenBank/DDBJ databases">
        <authorList>
            <person name="Iha C."/>
        </authorList>
    </citation>
    <scope>NUCLEOTIDE SEQUENCE</scope>
</reference>
<dbReference type="PROSITE" id="PS50297">
    <property type="entry name" value="ANK_REP_REGION"/>
    <property type="match status" value="6"/>
</dbReference>
<feature type="repeat" description="ANK" evidence="3">
    <location>
        <begin position="318"/>
        <end position="350"/>
    </location>
</feature>
<evidence type="ECO:0000256" key="4">
    <source>
        <dbReference type="SAM" id="MobiDB-lite"/>
    </source>
</evidence>
<feature type="compositionally biased region" description="Polar residues" evidence="4">
    <location>
        <begin position="488"/>
        <end position="517"/>
    </location>
</feature>
<feature type="region of interest" description="Disordered" evidence="4">
    <location>
        <begin position="475"/>
        <end position="517"/>
    </location>
</feature>
<feature type="region of interest" description="Disordered" evidence="4">
    <location>
        <begin position="990"/>
        <end position="1033"/>
    </location>
</feature>
<comment type="caution">
    <text evidence="5">The sequence shown here is derived from an EMBL/GenBank/DDBJ whole genome shotgun (WGS) entry which is preliminary data.</text>
</comment>
<feature type="compositionally biased region" description="Low complexity" evidence="4">
    <location>
        <begin position="1114"/>
        <end position="1128"/>
    </location>
</feature>
<feature type="compositionally biased region" description="Polar residues" evidence="4">
    <location>
        <begin position="1240"/>
        <end position="1251"/>
    </location>
</feature>
<keyword evidence="2 3" id="KW-0040">ANK repeat</keyword>
<feature type="repeat" description="ANK" evidence="3">
    <location>
        <begin position="384"/>
        <end position="416"/>
    </location>
</feature>
<dbReference type="Gene3D" id="1.25.40.20">
    <property type="entry name" value="Ankyrin repeat-containing domain"/>
    <property type="match status" value="4"/>
</dbReference>
<feature type="region of interest" description="Disordered" evidence="4">
    <location>
        <begin position="554"/>
        <end position="575"/>
    </location>
</feature>
<dbReference type="PANTHER" id="PTHR24198">
    <property type="entry name" value="ANKYRIN REPEAT AND PROTEIN KINASE DOMAIN-CONTAINING PROTEIN"/>
    <property type="match status" value="1"/>
</dbReference>
<dbReference type="PRINTS" id="PR01415">
    <property type="entry name" value="ANKYRIN"/>
</dbReference>
<feature type="repeat" description="ANK" evidence="3">
    <location>
        <begin position="351"/>
        <end position="383"/>
    </location>
</feature>
<dbReference type="PANTHER" id="PTHR24198:SF195">
    <property type="entry name" value="DEATH DOMAIN-CONTAINING PROTEIN"/>
    <property type="match status" value="1"/>
</dbReference>